<dbReference type="AlphaFoldDB" id="A0AA41R653"/>
<accession>A0AA41R653</accession>
<reference evidence="1" key="1">
    <citation type="submission" date="2022-04" db="EMBL/GenBank/DDBJ databases">
        <title>Desulfatitalea alkaliphila sp. nov., a novel anaerobic sulfate-reducing bacterium isolated from terrestrial mud volcano, Taman Peninsula, Russia.</title>
        <authorList>
            <person name="Khomyakova M.A."/>
            <person name="Merkel A.Y."/>
            <person name="Slobodkin A.I."/>
        </authorList>
    </citation>
    <scope>NUCLEOTIDE SEQUENCE</scope>
    <source>
        <strain evidence="1">M08but</strain>
    </source>
</reference>
<organism evidence="1 2">
    <name type="scientific">Desulfatitalea alkaliphila</name>
    <dbReference type="NCBI Taxonomy" id="2929485"/>
    <lineage>
        <taxon>Bacteria</taxon>
        <taxon>Pseudomonadati</taxon>
        <taxon>Thermodesulfobacteriota</taxon>
        <taxon>Desulfobacteria</taxon>
        <taxon>Desulfobacterales</taxon>
        <taxon>Desulfosarcinaceae</taxon>
        <taxon>Desulfatitalea</taxon>
    </lineage>
</organism>
<proteinExistence type="predicted"/>
<dbReference type="EMBL" id="JALJRB010000027">
    <property type="protein sequence ID" value="MCJ8502491.1"/>
    <property type="molecule type" value="Genomic_DNA"/>
</dbReference>
<evidence type="ECO:0000313" key="2">
    <source>
        <dbReference type="Proteomes" id="UP001165427"/>
    </source>
</evidence>
<dbReference type="RefSeq" id="WP_246913339.1">
    <property type="nucleotide sequence ID" value="NZ_JALJRB010000027.1"/>
</dbReference>
<evidence type="ECO:0008006" key="3">
    <source>
        <dbReference type="Google" id="ProtNLM"/>
    </source>
</evidence>
<gene>
    <name evidence="1" type="ORF">MRX98_18080</name>
</gene>
<comment type="caution">
    <text evidence="1">The sequence shown here is derived from an EMBL/GenBank/DDBJ whole genome shotgun (WGS) entry which is preliminary data.</text>
</comment>
<dbReference type="Proteomes" id="UP001165427">
    <property type="component" value="Unassembled WGS sequence"/>
</dbReference>
<protein>
    <recommendedName>
        <fullName evidence="3">Ribbon-helix-helix protein, copG family</fullName>
    </recommendedName>
</protein>
<evidence type="ECO:0000313" key="1">
    <source>
        <dbReference type="EMBL" id="MCJ8502491.1"/>
    </source>
</evidence>
<keyword evidence="2" id="KW-1185">Reference proteome</keyword>
<sequence length="98" mass="11171">MPQTQQQAMQRKPILMPADMILKVERLAETKKVSFAEVVRQAVDAFEAELSADDSDMLEAMVEAYLQTAKAAITKIDQVMERLDETHDILGRNKYESR</sequence>
<name>A0AA41R653_9BACT</name>